<evidence type="ECO:0000259" key="2">
    <source>
        <dbReference type="Pfam" id="PF07319"/>
    </source>
</evidence>
<dbReference type="PANTHER" id="PTHR30050">
    <property type="entry name" value="CHROMOSOMAL REPLICATION INITIATOR PROTEIN DNAA"/>
    <property type="match status" value="1"/>
</dbReference>
<dbReference type="Pfam" id="PF07319">
    <property type="entry name" value="DnaI_N"/>
    <property type="match status" value="1"/>
</dbReference>
<dbReference type="Gene3D" id="3.40.50.300">
    <property type="entry name" value="P-loop containing nucleotide triphosphate hydrolases"/>
    <property type="match status" value="1"/>
</dbReference>
<dbReference type="Proteomes" id="UP000064514">
    <property type="component" value="Unassembled WGS sequence"/>
</dbReference>
<dbReference type="STRING" id="709323.GCA_001047135_00711"/>
<proteinExistence type="predicted"/>
<dbReference type="InterPro" id="IPR002611">
    <property type="entry name" value="IstB_ATP-bd"/>
</dbReference>
<keyword evidence="3" id="KW-0378">Hydrolase</keyword>
<dbReference type="GO" id="GO:0004386">
    <property type="term" value="F:helicase activity"/>
    <property type="evidence" value="ECO:0007669"/>
    <property type="project" value="UniProtKB-KW"/>
</dbReference>
<dbReference type="InterPro" id="IPR027417">
    <property type="entry name" value="P-loop_NTPase"/>
</dbReference>
<dbReference type="CDD" id="cd00009">
    <property type="entry name" value="AAA"/>
    <property type="match status" value="1"/>
</dbReference>
<gene>
    <name evidence="3" type="ORF">FTRO_0031090</name>
</gene>
<keyword evidence="3" id="KW-0547">Nucleotide-binding</keyword>
<keyword evidence="3" id="KW-0067">ATP-binding</keyword>
<dbReference type="PANTHER" id="PTHR30050:SF8">
    <property type="entry name" value="PRIMOSOMAL PROTEIN DNAI"/>
    <property type="match status" value="1"/>
</dbReference>
<sequence length="318" mass="35767">MKDLGSALKDFQKKYPQVSNARLAQTLEVIKNDQDVQDFWQAHQKELRPDAFAVSMMDLFEFVNQKHQSKNPDSGLFPGYHPVLTIEKGYPHVTYQASQKTQESLMQKKMLKMFSVPKDVRQADLKQLVAEVGQHPGRQAAVSAAVRLFDALVSKDEGHQDDFVQGLYLYGDFGVGKTYLMGALANALSANGISVMMVHWTSMIEDLKAGFNKNGADQKTDDIILQAKQAEVLILDDMGTDNLTAWARDSILSVILEYRMQNQLTTCFTSNFDLTSLEEYLSQTREAKEPGKAARLMQRILFLAQPVAVAGENLRLRR</sequence>
<name>A0A3F3H8H0_9LACO</name>
<dbReference type="InterPro" id="IPR009928">
    <property type="entry name" value="DnaI_N"/>
</dbReference>
<evidence type="ECO:0000313" key="3">
    <source>
        <dbReference type="EMBL" id="GAP04168.1"/>
    </source>
</evidence>
<dbReference type="Pfam" id="PF01695">
    <property type="entry name" value="IstB_IS21"/>
    <property type="match status" value="1"/>
</dbReference>
<keyword evidence="3" id="KW-0347">Helicase</keyword>
<dbReference type="EMBL" id="DF968080">
    <property type="protein sequence ID" value="GAP04168.1"/>
    <property type="molecule type" value="Genomic_DNA"/>
</dbReference>
<dbReference type="AlphaFoldDB" id="A0A3F3H8H0"/>
<dbReference type="RefSeq" id="WP_059393603.1">
    <property type="nucleotide sequence ID" value="NZ_CAUZLZ010000002.1"/>
</dbReference>
<protein>
    <submittedName>
        <fullName evidence="3">Replicative DNA helicase loader DnaI</fullName>
    </submittedName>
</protein>
<evidence type="ECO:0000259" key="1">
    <source>
        <dbReference type="Pfam" id="PF01695"/>
    </source>
</evidence>
<reference evidence="3" key="1">
    <citation type="journal article" date="2015" name="BMC Genomics">
        <title>Comparative genomics of Fructobacillus spp. and Leuconostoc spp. reveals niche-specific evolution of Fructobacillus spp.</title>
        <authorList>
            <person name="Endo A."/>
            <person name="Tanizawa Y."/>
            <person name="Tanaka N."/>
            <person name="Maeno S."/>
            <person name="Kumar H."/>
            <person name="Shiwa Y."/>
            <person name="Okada S."/>
            <person name="Yoshikawa H."/>
            <person name="Dicks L."/>
            <person name="Nakagawa J."/>
            <person name="Arita M."/>
        </authorList>
    </citation>
    <scope>NUCLEOTIDE SEQUENCE [LARGE SCALE GENOMIC DNA]</scope>
    <source>
        <strain evidence="3">F214-1</strain>
    </source>
</reference>
<dbReference type="NCBIfam" id="NF006505">
    <property type="entry name" value="PRK08939.1"/>
    <property type="match status" value="1"/>
</dbReference>
<organism evidence="3">
    <name type="scientific">Fructobacillus tropaeoli</name>
    <dbReference type="NCBI Taxonomy" id="709323"/>
    <lineage>
        <taxon>Bacteria</taxon>
        <taxon>Bacillati</taxon>
        <taxon>Bacillota</taxon>
        <taxon>Bacilli</taxon>
        <taxon>Lactobacillales</taxon>
        <taxon>Lactobacillaceae</taxon>
        <taxon>Fructobacillus</taxon>
    </lineage>
</organism>
<dbReference type="GO" id="GO:0006260">
    <property type="term" value="P:DNA replication"/>
    <property type="evidence" value="ECO:0007669"/>
    <property type="project" value="TreeGrafter"/>
</dbReference>
<feature type="domain" description="IstB-like ATP-binding" evidence="1">
    <location>
        <begin position="165"/>
        <end position="317"/>
    </location>
</feature>
<feature type="domain" description="Primosomal DnaI N-terminal" evidence="2">
    <location>
        <begin position="1"/>
        <end position="95"/>
    </location>
</feature>
<accession>A0A3F3H8H0</accession>
<dbReference type="GO" id="GO:0005524">
    <property type="term" value="F:ATP binding"/>
    <property type="evidence" value="ECO:0007669"/>
    <property type="project" value="InterPro"/>
</dbReference>
<dbReference type="SUPFAM" id="SSF52540">
    <property type="entry name" value="P-loop containing nucleoside triphosphate hydrolases"/>
    <property type="match status" value="1"/>
</dbReference>